<sequence length="341" mass="36838">MSIPSLPPSLPAPPWSPKVSRINTAVSRKREQRVLVMVITMVVAYLLCWLPYGVMALVATFGRPGLVTPEASIIPSILAKFSTVINPVIYIFMNNQIAEEEDESLSRCHQPVCDLADHFSAPSHGDELRLNNSTFRVPSHKKLAKSGQAAETSALRLHWGEASLSPSDNHRPPAARSRIPPNRKSFQFSKTEPGPIRDRPSRAEIPDAQSTLIVCFAAHLHSVVELGMRLCAYLFYRCFLAMLRCAPPERGSSIRASSRATKTLRMVRRTANGHNVITFAVASAAGLHTTYAPETRRRSSEGGAVANAAANAATAPAPAAAAVPVPVAAKPTLSLVAHYNA</sequence>
<keyword evidence="7" id="KW-0807">Transducer</keyword>
<keyword evidence="6" id="KW-0675">Receptor</keyword>
<protein>
    <recommendedName>
        <fullName evidence="10">G-protein coupled receptors family 1 profile domain-containing protein</fullName>
    </recommendedName>
</protein>
<evidence type="ECO:0000259" key="10">
    <source>
        <dbReference type="PROSITE" id="PS50262"/>
    </source>
</evidence>
<dbReference type="AlphaFoldDB" id="A0ABD1JDY0"/>
<dbReference type="GO" id="GO:0004930">
    <property type="term" value="F:G protein-coupled receptor activity"/>
    <property type="evidence" value="ECO:0007669"/>
    <property type="project" value="UniProtKB-KW"/>
</dbReference>
<dbReference type="GO" id="GO:0016020">
    <property type="term" value="C:membrane"/>
    <property type="evidence" value="ECO:0007669"/>
    <property type="project" value="UniProtKB-SubCell"/>
</dbReference>
<evidence type="ECO:0000256" key="1">
    <source>
        <dbReference type="ARBA" id="ARBA00004141"/>
    </source>
</evidence>
<name>A0ABD1JDY0_9TELE</name>
<feature type="domain" description="G-protein coupled receptors family 1 profile" evidence="10">
    <location>
        <begin position="1"/>
        <end position="90"/>
    </location>
</feature>
<comment type="subcellular location">
    <subcellularLocation>
        <location evidence="1">Membrane</location>
        <topology evidence="1">Multi-pass membrane protein</topology>
    </subcellularLocation>
</comment>
<evidence type="ECO:0000256" key="6">
    <source>
        <dbReference type="ARBA" id="ARBA00023170"/>
    </source>
</evidence>
<evidence type="ECO:0000313" key="12">
    <source>
        <dbReference type="Proteomes" id="UP001591681"/>
    </source>
</evidence>
<proteinExistence type="predicted"/>
<comment type="caution">
    <text evidence="11">The sequence shown here is derived from an EMBL/GenBank/DDBJ whole genome shotgun (WGS) entry which is preliminary data.</text>
</comment>
<evidence type="ECO:0000256" key="5">
    <source>
        <dbReference type="ARBA" id="ARBA00023136"/>
    </source>
</evidence>
<evidence type="ECO:0000256" key="8">
    <source>
        <dbReference type="SAM" id="MobiDB-lite"/>
    </source>
</evidence>
<keyword evidence="3 9" id="KW-1133">Transmembrane helix</keyword>
<dbReference type="Pfam" id="PF00001">
    <property type="entry name" value="7tm_1"/>
    <property type="match status" value="1"/>
</dbReference>
<keyword evidence="12" id="KW-1185">Reference proteome</keyword>
<evidence type="ECO:0000256" key="7">
    <source>
        <dbReference type="ARBA" id="ARBA00023224"/>
    </source>
</evidence>
<organism evidence="11 12">
    <name type="scientific">Coilia grayii</name>
    <name type="common">Gray's grenadier anchovy</name>
    <dbReference type="NCBI Taxonomy" id="363190"/>
    <lineage>
        <taxon>Eukaryota</taxon>
        <taxon>Metazoa</taxon>
        <taxon>Chordata</taxon>
        <taxon>Craniata</taxon>
        <taxon>Vertebrata</taxon>
        <taxon>Euteleostomi</taxon>
        <taxon>Actinopterygii</taxon>
        <taxon>Neopterygii</taxon>
        <taxon>Teleostei</taxon>
        <taxon>Clupei</taxon>
        <taxon>Clupeiformes</taxon>
        <taxon>Clupeoidei</taxon>
        <taxon>Engraulidae</taxon>
        <taxon>Coilinae</taxon>
        <taxon>Coilia</taxon>
    </lineage>
</organism>
<dbReference type="PANTHER" id="PTHR24240">
    <property type="entry name" value="OPSIN"/>
    <property type="match status" value="1"/>
</dbReference>
<evidence type="ECO:0000256" key="2">
    <source>
        <dbReference type="ARBA" id="ARBA00022692"/>
    </source>
</evidence>
<dbReference type="Gene3D" id="1.20.1070.10">
    <property type="entry name" value="Rhodopsin 7-helix transmembrane proteins"/>
    <property type="match status" value="1"/>
</dbReference>
<keyword evidence="4" id="KW-0297">G-protein coupled receptor</keyword>
<evidence type="ECO:0000256" key="3">
    <source>
        <dbReference type="ARBA" id="ARBA00022989"/>
    </source>
</evidence>
<dbReference type="InterPro" id="IPR050125">
    <property type="entry name" value="GPCR_opsins"/>
</dbReference>
<keyword evidence="5 9" id="KW-0472">Membrane</keyword>
<dbReference type="PROSITE" id="PS50262">
    <property type="entry name" value="G_PROTEIN_RECEP_F1_2"/>
    <property type="match status" value="1"/>
</dbReference>
<feature type="transmembrane region" description="Helical" evidence="9">
    <location>
        <begin position="34"/>
        <end position="61"/>
    </location>
</feature>
<evidence type="ECO:0000256" key="4">
    <source>
        <dbReference type="ARBA" id="ARBA00023040"/>
    </source>
</evidence>
<keyword evidence="2 9" id="KW-0812">Transmembrane</keyword>
<evidence type="ECO:0000256" key="9">
    <source>
        <dbReference type="SAM" id="Phobius"/>
    </source>
</evidence>
<accession>A0ABD1JDY0</accession>
<evidence type="ECO:0000313" key="11">
    <source>
        <dbReference type="EMBL" id="KAL2085257.1"/>
    </source>
</evidence>
<feature type="region of interest" description="Disordered" evidence="8">
    <location>
        <begin position="162"/>
        <end position="202"/>
    </location>
</feature>
<dbReference type="SUPFAM" id="SSF81321">
    <property type="entry name" value="Family A G protein-coupled receptor-like"/>
    <property type="match status" value="1"/>
</dbReference>
<dbReference type="EMBL" id="JBHFQA010000016">
    <property type="protein sequence ID" value="KAL2085257.1"/>
    <property type="molecule type" value="Genomic_DNA"/>
</dbReference>
<reference evidence="11 12" key="1">
    <citation type="submission" date="2024-09" db="EMBL/GenBank/DDBJ databases">
        <title>A chromosome-level genome assembly of Gray's grenadier anchovy, Coilia grayii.</title>
        <authorList>
            <person name="Fu Z."/>
        </authorList>
    </citation>
    <scope>NUCLEOTIDE SEQUENCE [LARGE SCALE GENOMIC DNA]</scope>
    <source>
        <strain evidence="11">G4</strain>
        <tissue evidence="11">Muscle</tissue>
    </source>
</reference>
<dbReference type="InterPro" id="IPR017452">
    <property type="entry name" value="GPCR_Rhodpsn_7TM"/>
</dbReference>
<dbReference type="InterPro" id="IPR000276">
    <property type="entry name" value="GPCR_Rhodpsn"/>
</dbReference>
<gene>
    <name evidence="11" type="ORF">ACEWY4_018577</name>
</gene>
<dbReference type="PRINTS" id="PR00237">
    <property type="entry name" value="GPCRRHODOPSN"/>
</dbReference>
<dbReference type="Proteomes" id="UP001591681">
    <property type="component" value="Unassembled WGS sequence"/>
</dbReference>